<sequence length="102" mass="11528">MSKKPVAREETVKLGNELVKMVWRSRRVCKSQMRTLVRDGHELISLSWIGTDSQGRVTGERRFVVDIDYTTQKVRTHENGAVRDCPTMAIPARLMAALDAGD</sequence>
<name>A0A482MNN1_9CAUD</name>
<evidence type="ECO:0000313" key="2">
    <source>
        <dbReference type="Proteomes" id="UP000301424"/>
    </source>
</evidence>
<reference evidence="1 2" key="1">
    <citation type="submission" date="2019-02" db="EMBL/GenBank/DDBJ databases">
        <title>Complete genome sequence of Burkholderia cenocepacia phage BcepSauron.</title>
        <authorList>
            <person name="Park K."/>
            <person name="Gonzalez C."/>
            <person name="Liu M."/>
            <person name="Gill J."/>
        </authorList>
    </citation>
    <scope>NUCLEOTIDE SEQUENCE [LARGE SCALE GENOMIC DNA]</scope>
</reference>
<accession>A0A482MNN1</accession>
<evidence type="ECO:0000313" key="1">
    <source>
        <dbReference type="EMBL" id="QBQ74813.1"/>
    </source>
</evidence>
<dbReference type="Proteomes" id="UP000301424">
    <property type="component" value="Segment"/>
</dbReference>
<proteinExistence type="predicted"/>
<keyword evidence="2" id="KW-1185">Reference proteome</keyword>
<organism evidence="1 2">
    <name type="scientific">Burkholderia phage BcepSauron</name>
    <dbReference type="NCBI Taxonomy" id="2530033"/>
    <lineage>
        <taxon>Viruses</taxon>
        <taxon>Duplodnaviria</taxon>
        <taxon>Heunggongvirae</taxon>
        <taxon>Uroviricota</taxon>
        <taxon>Caudoviricetes</taxon>
        <taxon>Sarumanvirus</taxon>
        <taxon>Sarumanvirus bcepsauron</taxon>
    </lineage>
</organism>
<dbReference type="EMBL" id="MK552141">
    <property type="protein sequence ID" value="QBQ74813.1"/>
    <property type="molecule type" value="Genomic_DNA"/>
</dbReference>
<gene>
    <name evidence="1" type="ORF">BcepSauron_433</name>
</gene>
<protein>
    <submittedName>
        <fullName evidence="1">Diguanylate cyclase</fullName>
    </submittedName>
</protein>